<feature type="compositionally biased region" description="Polar residues" evidence="1">
    <location>
        <begin position="289"/>
        <end position="302"/>
    </location>
</feature>
<proteinExistence type="predicted"/>
<accession>A0A0U1LKV6</accession>
<protein>
    <submittedName>
        <fullName evidence="2">Uncharacterized protein</fullName>
    </submittedName>
</protein>
<feature type="region of interest" description="Disordered" evidence="1">
    <location>
        <begin position="269"/>
        <end position="323"/>
    </location>
</feature>
<evidence type="ECO:0000313" key="3">
    <source>
        <dbReference type="Proteomes" id="UP000054383"/>
    </source>
</evidence>
<dbReference type="AlphaFoldDB" id="A0A0U1LKV6"/>
<sequence>MDNSDIWLRGLGINQADGDGEPIANGITEDNVNGPFSTTQGPMTDELPAINLPLAFANEFFTPSVPPPPPNPTFLPTPPQLAQQHQTETLEDRVEGLFREAERNQSDREQRLQDLLDIHDRRRVSEFRYLNGRLRALDNGLQVITEDIASLKRRTGHLEEQTDDIRAENREAKRRATEDHNVVRGVLMNFSRQAGDRHRAMKQRFTEVEEFSRKTERRVEKLGKAVKDAASELHKLSNVVGKNGSTGDWPCLGCLAPNFVCIHHVVSPDTVSPIPRKESGAEDSESQRTDTSSSNRTKTDISCSERPGRPLSNRSRTRPRSRQ</sequence>
<evidence type="ECO:0000256" key="1">
    <source>
        <dbReference type="SAM" id="MobiDB-lite"/>
    </source>
</evidence>
<evidence type="ECO:0000313" key="2">
    <source>
        <dbReference type="EMBL" id="CRG82741.1"/>
    </source>
</evidence>
<gene>
    <name evidence="2" type="ORF">PISL3812_00086</name>
</gene>
<feature type="compositionally biased region" description="Basic and acidic residues" evidence="1">
    <location>
        <begin position="275"/>
        <end position="288"/>
    </location>
</feature>
<dbReference type="EMBL" id="CVMT01000001">
    <property type="protein sequence ID" value="CRG82741.1"/>
    <property type="molecule type" value="Genomic_DNA"/>
</dbReference>
<reference evidence="2 3" key="1">
    <citation type="submission" date="2015-04" db="EMBL/GenBank/DDBJ databases">
        <authorList>
            <person name="Syromyatnikov M.Y."/>
            <person name="Popov V.N."/>
        </authorList>
    </citation>
    <scope>NUCLEOTIDE SEQUENCE [LARGE SCALE GENOMIC DNA]</scope>
    <source>
        <strain evidence="2">WF-38-12</strain>
    </source>
</reference>
<dbReference type="Proteomes" id="UP000054383">
    <property type="component" value="Unassembled WGS sequence"/>
</dbReference>
<name>A0A0U1LKV6_TALIS</name>
<organism evidence="2 3">
    <name type="scientific">Talaromyces islandicus</name>
    <name type="common">Penicillium islandicum</name>
    <dbReference type="NCBI Taxonomy" id="28573"/>
    <lineage>
        <taxon>Eukaryota</taxon>
        <taxon>Fungi</taxon>
        <taxon>Dikarya</taxon>
        <taxon>Ascomycota</taxon>
        <taxon>Pezizomycotina</taxon>
        <taxon>Eurotiomycetes</taxon>
        <taxon>Eurotiomycetidae</taxon>
        <taxon>Eurotiales</taxon>
        <taxon>Trichocomaceae</taxon>
        <taxon>Talaromyces</taxon>
        <taxon>Talaromyces sect. Islandici</taxon>
    </lineage>
</organism>
<keyword evidence="3" id="KW-1185">Reference proteome</keyword>
<dbReference type="OrthoDB" id="10467955at2759"/>